<feature type="repeat" description="PPR" evidence="3">
    <location>
        <begin position="242"/>
        <end position="276"/>
    </location>
</feature>
<name>A0A5N6Q116_9ASTR</name>
<dbReference type="InterPro" id="IPR032867">
    <property type="entry name" value="DYW_dom"/>
</dbReference>
<feature type="repeat" description="PPR" evidence="3">
    <location>
        <begin position="747"/>
        <end position="781"/>
    </location>
</feature>
<dbReference type="AlphaFoldDB" id="A0A5N6Q116"/>
<comment type="similarity">
    <text evidence="1">Belongs to the PPR family. PCMP-H subfamily.</text>
</comment>
<dbReference type="InterPro" id="IPR002885">
    <property type="entry name" value="PPR_rpt"/>
</dbReference>
<dbReference type="FunFam" id="1.25.40.10:FF:000196">
    <property type="entry name" value="Pentatricopeptide repeat-containing protein At4g14850"/>
    <property type="match status" value="1"/>
</dbReference>
<evidence type="ECO:0000313" key="5">
    <source>
        <dbReference type="EMBL" id="KAD7478242.1"/>
    </source>
</evidence>
<evidence type="ECO:0000313" key="6">
    <source>
        <dbReference type="Proteomes" id="UP000326396"/>
    </source>
</evidence>
<feature type="repeat" description="PPR" evidence="3">
    <location>
        <begin position="343"/>
        <end position="377"/>
    </location>
</feature>
<dbReference type="GO" id="GO:0009451">
    <property type="term" value="P:RNA modification"/>
    <property type="evidence" value="ECO:0007669"/>
    <property type="project" value="InterPro"/>
</dbReference>
<sequence length="1054" mass="118082">MIVLRGSFFNAPIQPFPRKSATDFPKYFCGKLSGLRSAAFSASASFPVVNEEDEDRPKSYPTKGLSISGQIYANHQTYCWLLEGYLSSGSLMDAKKLHGRILKSGFDRDNVICSRLAEVYVAQGDLSYACQMIDEMPNRDLSFWNKLFFGLIRKRLTAMVLGLFSKMLAGNVDPDEVTFVNVLRAYSGDWIDYHKVKQIHTKIIRHGFGTNYIVCNPLIDLYAKMGCIDTSKKVFQGLTMRDNVTWVAMISGFSQNGYEEESILLFTKMHDYGILPTPYVFSSVISSCTKISSFELGEQLHALIHKWGFSSETVVCNALVTLYSRCGDLLSAEQIFSKMDYRDGVSYNTLISGLAQKGLSEKALQLYESMQSDALKPDSVTVASLLSACASILAFTKGLQLHSYAIKAGMCSDIIIEGSLLDLYVKCSDVDTAHEFFLTTKKENVVLWNVMLVAYGQLGDLHESLNIFSQMQINGLRPNQYTYPSILRTCTAVGALDIGHQIHSQVVKTGFQLNVYVCSVLIDMYSKHGDLYNAQKLLRRLNEKDVVSWTAMIAGYAQHDMFDEALKTFEEMLHQGIQSDNIGFSSAISACAGIQAINHGRQIHGQSIVCGYSSDLSIGNALICLYARCGLITEAYLAFEKINQKDNVSWNALVSGFAQSGNYEESLKVFSKMNEFEVEMNMFTYGSAVSAAANTTNITQGKQIHGKMIKTGYNLEPEASNVLITLYSKCGSLDDAKSEFIEMNDKNEISWNAMITGYSQHGCGEEAIELFEEMKRFGYTPNYVTFVGVLTACSHVRLVDKGLEHFESMGQDYGLVPQAEHYACVVDILGRAGLLTRALEFIKSMPIEPDSMVWRTLLSACTVHKNKEIGEISAKHLLELEPKDSATYVLLSNMYAVSGKWDDRNQTRKVMKDRGVKKVPGQSWIEIKNTVHAFFVGDRLHPQADEIYEYLDVINKRAADIGYVQDRYSLLNDLEQEQKDPSTCIHSEKLAITFGLLALSNNIPLRVIKNLRVCNDCHNWIKFVSKICNREIIVRDSYRFHHFGGGVCSCKDHW</sequence>
<keyword evidence="2" id="KW-0677">Repeat</keyword>
<dbReference type="PANTHER" id="PTHR24015:SF2038">
    <property type="entry name" value="REPEAT-CONTAINING PROTEIN, PUTATIVE-RELATED"/>
    <property type="match status" value="1"/>
</dbReference>
<evidence type="ECO:0000259" key="4">
    <source>
        <dbReference type="Pfam" id="PF14432"/>
    </source>
</evidence>
<evidence type="ECO:0000256" key="3">
    <source>
        <dbReference type="PROSITE-ProRule" id="PRU00708"/>
    </source>
</evidence>
<reference evidence="5 6" key="1">
    <citation type="submission" date="2019-05" db="EMBL/GenBank/DDBJ databases">
        <title>Mikania micrantha, genome provides insights into the molecular mechanism of rapid growth.</title>
        <authorList>
            <person name="Liu B."/>
        </authorList>
    </citation>
    <scope>NUCLEOTIDE SEQUENCE [LARGE SCALE GENOMIC DNA]</scope>
    <source>
        <strain evidence="5">NLD-2019</strain>
        <tissue evidence="5">Leaf</tissue>
    </source>
</reference>
<organism evidence="5 6">
    <name type="scientific">Mikania micrantha</name>
    <name type="common">bitter vine</name>
    <dbReference type="NCBI Taxonomy" id="192012"/>
    <lineage>
        <taxon>Eukaryota</taxon>
        <taxon>Viridiplantae</taxon>
        <taxon>Streptophyta</taxon>
        <taxon>Embryophyta</taxon>
        <taxon>Tracheophyta</taxon>
        <taxon>Spermatophyta</taxon>
        <taxon>Magnoliopsida</taxon>
        <taxon>eudicotyledons</taxon>
        <taxon>Gunneridae</taxon>
        <taxon>Pentapetalae</taxon>
        <taxon>asterids</taxon>
        <taxon>campanulids</taxon>
        <taxon>Asterales</taxon>
        <taxon>Asteraceae</taxon>
        <taxon>Asteroideae</taxon>
        <taxon>Heliantheae alliance</taxon>
        <taxon>Eupatorieae</taxon>
        <taxon>Mikania</taxon>
    </lineage>
</organism>
<dbReference type="InterPro" id="IPR046960">
    <property type="entry name" value="PPR_At4g14850-like_plant"/>
</dbReference>
<dbReference type="Pfam" id="PF01535">
    <property type="entry name" value="PPR"/>
    <property type="match status" value="4"/>
</dbReference>
<accession>A0A5N6Q116</accession>
<dbReference type="InterPro" id="IPR046849">
    <property type="entry name" value="E2_motif"/>
</dbReference>
<dbReference type="InterPro" id="IPR046848">
    <property type="entry name" value="E_motif"/>
</dbReference>
<evidence type="ECO:0000256" key="1">
    <source>
        <dbReference type="ARBA" id="ARBA00006643"/>
    </source>
</evidence>
<keyword evidence="6" id="KW-1185">Reference proteome</keyword>
<protein>
    <recommendedName>
        <fullName evidence="4">DYW domain-containing protein</fullName>
    </recommendedName>
</protein>
<dbReference type="FunFam" id="1.25.40.10:FF:000381">
    <property type="entry name" value="Pentatricopeptide repeat-containing protein"/>
    <property type="match status" value="2"/>
</dbReference>
<dbReference type="GO" id="GO:0008270">
    <property type="term" value="F:zinc ion binding"/>
    <property type="evidence" value="ECO:0007669"/>
    <property type="project" value="InterPro"/>
</dbReference>
<dbReference type="NCBIfam" id="TIGR00756">
    <property type="entry name" value="PPR"/>
    <property type="match status" value="6"/>
</dbReference>
<feature type="domain" description="DYW" evidence="4">
    <location>
        <begin position="962"/>
        <end position="1054"/>
    </location>
</feature>
<dbReference type="Proteomes" id="UP000326396">
    <property type="component" value="Linkage Group LG1"/>
</dbReference>
<feature type="repeat" description="PPR" evidence="3">
    <location>
        <begin position="545"/>
        <end position="579"/>
    </location>
</feature>
<dbReference type="Pfam" id="PF13041">
    <property type="entry name" value="PPR_2"/>
    <property type="match status" value="5"/>
</dbReference>
<dbReference type="Gene3D" id="1.25.40.10">
    <property type="entry name" value="Tetratricopeptide repeat domain"/>
    <property type="match status" value="7"/>
</dbReference>
<dbReference type="GO" id="GO:0003723">
    <property type="term" value="F:RNA binding"/>
    <property type="evidence" value="ECO:0007669"/>
    <property type="project" value="InterPro"/>
</dbReference>
<dbReference type="EMBL" id="SZYD01000001">
    <property type="protein sequence ID" value="KAD7478242.1"/>
    <property type="molecule type" value="Genomic_DNA"/>
</dbReference>
<proteinExistence type="inferred from homology"/>
<dbReference type="FunFam" id="1.25.40.10:FF:000366">
    <property type="entry name" value="Pentatricopeptide (PPR) repeat-containing protein"/>
    <property type="match status" value="1"/>
</dbReference>
<dbReference type="PROSITE" id="PS51375">
    <property type="entry name" value="PPR"/>
    <property type="match status" value="6"/>
</dbReference>
<dbReference type="FunFam" id="1.25.40.10:FF:000031">
    <property type="entry name" value="Pentatricopeptide repeat-containing protein mitochondrial"/>
    <property type="match status" value="1"/>
</dbReference>
<dbReference type="InterPro" id="IPR011990">
    <property type="entry name" value="TPR-like_helical_dom_sf"/>
</dbReference>
<gene>
    <name evidence="5" type="ORF">E3N88_01378</name>
</gene>
<feature type="repeat" description="PPR" evidence="3">
    <location>
        <begin position="444"/>
        <end position="478"/>
    </location>
</feature>
<dbReference type="OrthoDB" id="185373at2759"/>
<evidence type="ECO:0000256" key="2">
    <source>
        <dbReference type="ARBA" id="ARBA00022737"/>
    </source>
</evidence>
<dbReference type="GO" id="GO:0005739">
    <property type="term" value="C:mitochondrion"/>
    <property type="evidence" value="ECO:0007669"/>
    <property type="project" value="TreeGrafter"/>
</dbReference>
<dbReference type="PANTHER" id="PTHR24015">
    <property type="entry name" value="OS07G0578800 PROTEIN-RELATED"/>
    <property type="match status" value="1"/>
</dbReference>
<dbReference type="FunFam" id="1.25.40.10:FF:000073">
    <property type="entry name" value="Pentatricopeptide repeat-containing protein chloroplastic"/>
    <property type="match status" value="2"/>
</dbReference>
<dbReference type="Pfam" id="PF20430">
    <property type="entry name" value="Eplus_motif"/>
    <property type="match status" value="1"/>
</dbReference>
<feature type="repeat" description="PPR" evidence="3">
    <location>
        <begin position="646"/>
        <end position="680"/>
    </location>
</feature>
<dbReference type="Pfam" id="PF20431">
    <property type="entry name" value="E_motif"/>
    <property type="match status" value="1"/>
</dbReference>
<comment type="caution">
    <text evidence="5">The sequence shown here is derived from an EMBL/GenBank/DDBJ whole genome shotgun (WGS) entry which is preliminary data.</text>
</comment>
<dbReference type="Pfam" id="PF14432">
    <property type="entry name" value="DYW_deaminase"/>
    <property type="match status" value="1"/>
</dbReference>